<proteinExistence type="predicted"/>
<dbReference type="OrthoDB" id="68692at2"/>
<name>A0A087EEE7_9BIFI</name>
<comment type="caution">
    <text evidence="1">The sequence shown here is derived from an EMBL/GenBank/DDBJ whole genome shotgun (WGS) entry which is preliminary data.</text>
</comment>
<dbReference type="Proteomes" id="UP000029080">
    <property type="component" value="Unassembled WGS sequence"/>
</dbReference>
<gene>
    <name evidence="1" type="ORF">BITS_1017</name>
</gene>
<keyword evidence="2" id="KW-1185">Reference proteome</keyword>
<dbReference type="eggNOG" id="ENOG50332FD">
    <property type="taxonomic scope" value="Bacteria"/>
</dbReference>
<evidence type="ECO:0000313" key="1">
    <source>
        <dbReference type="EMBL" id="KFJ06148.1"/>
    </source>
</evidence>
<dbReference type="EMBL" id="JGZU01000009">
    <property type="protein sequence ID" value="KFJ06148.1"/>
    <property type="molecule type" value="Genomic_DNA"/>
</dbReference>
<dbReference type="AlphaFoldDB" id="A0A087EEE7"/>
<dbReference type="RefSeq" id="WP_051264326.1">
    <property type="nucleotide sequence ID" value="NZ_JAXEUP010000070.1"/>
</dbReference>
<evidence type="ECO:0000313" key="2">
    <source>
        <dbReference type="Proteomes" id="UP000029080"/>
    </source>
</evidence>
<protein>
    <submittedName>
        <fullName evidence="1">Uncharacterized protein</fullName>
    </submittedName>
</protein>
<reference evidence="1 2" key="1">
    <citation type="submission" date="2014-03" db="EMBL/GenBank/DDBJ databases">
        <title>Genomics of Bifidobacteria.</title>
        <authorList>
            <person name="Ventura M."/>
            <person name="Milani C."/>
            <person name="Lugli G.A."/>
        </authorList>
    </citation>
    <scope>NUCLEOTIDE SEQUENCE [LARGE SCALE GENOMIC DNA]</scope>
    <source>
        <strain evidence="1 2">JCM 13495</strain>
    </source>
</reference>
<organism evidence="1 2">
    <name type="scientific">Bifidobacterium tsurumiense</name>
    <dbReference type="NCBI Taxonomy" id="356829"/>
    <lineage>
        <taxon>Bacteria</taxon>
        <taxon>Bacillati</taxon>
        <taxon>Actinomycetota</taxon>
        <taxon>Actinomycetes</taxon>
        <taxon>Bifidobacteriales</taxon>
        <taxon>Bifidobacteriaceae</taxon>
        <taxon>Bifidobacterium</taxon>
    </lineage>
</organism>
<accession>A0A087EEE7</accession>
<sequence length="68" mass="7562">MATTIPSNWHEHHREDGELLGWICEEHDAFAPVDLLGRIGQFGDWLAAEQALDLLGIGCLSDLYALET</sequence>